<reference evidence="2" key="1">
    <citation type="journal article" date="2011" name="MBio">
        <title>Novel metabolic attributes of the genus Cyanothece, comprising a group of unicellular nitrogen-fixing Cyanobacteria.</title>
        <authorList>
            <person name="Bandyopadhyay A."/>
            <person name="Elvitigala T."/>
            <person name="Welsh E."/>
            <person name="Stockel J."/>
            <person name="Liberton M."/>
            <person name="Min H."/>
            <person name="Sherman L.A."/>
            <person name="Pakrasi H.B."/>
        </authorList>
    </citation>
    <scope>NUCLEOTIDE SEQUENCE [LARGE SCALE GENOMIC DNA]</scope>
    <source>
        <strain evidence="2">PCC 7424</strain>
        <plasmid evidence="2">pP742401</plasmid>
    </source>
</reference>
<accession>B7KLQ3</accession>
<dbReference type="Proteomes" id="UP000002384">
    <property type="component" value="Plasmid pP742401"/>
</dbReference>
<dbReference type="eggNOG" id="ENOG5031CQ6">
    <property type="taxonomic scope" value="Bacteria"/>
</dbReference>
<keyword evidence="1" id="KW-0614">Plasmid</keyword>
<evidence type="ECO:0000313" key="2">
    <source>
        <dbReference type="Proteomes" id="UP000002384"/>
    </source>
</evidence>
<sequence length="130" mass="15198">MAWEPYNLDQKAHDLVLSFRDKGNVIKESHKMRVTVAYGLERFWGEQFRLRKLDENKAAYWQATWQTLVDILQKAGINLPNDSISPDNTESIKTMTENLWNFDPKQRKVALAILTNLCDIALRIMVRTFV</sequence>
<name>B7KLQ3_GLOC7</name>
<dbReference type="RefSeq" id="WP_012599639.1">
    <property type="nucleotide sequence ID" value="NC_011738.1"/>
</dbReference>
<gene>
    <name evidence="1" type="ordered locus">PCC7424_5653</name>
</gene>
<geneLocation type="plasmid" evidence="1 2">
    <name>pP742401</name>
</geneLocation>
<dbReference type="KEGG" id="cyc:PCC7424_5653"/>
<dbReference type="HOGENOM" id="CLU_1821811_0_0_3"/>
<organism evidence="1 2">
    <name type="scientific">Gloeothece citriformis (strain PCC 7424)</name>
    <name type="common">Cyanothece sp. (strain PCC 7424)</name>
    <dbReference type="NCBI Taxonomy" id="65393"/>
    <lineage>
        <taxon>Bacteria</taxon>
        <taxon>Bacillati</taxon>
        <taxon>Cyanobacteriota</taxon>
        <taxon>Cyanophyceae</taxon>
        <taxon>Oscillatoriophycideae</taxon>
        <taxon>Chroococcales</taxon>
        <taxon>Aphanothecaceae</taxon>
        <taxon>Gloeothece</taxon>
        <taxon>Gloeothece citriformis</taxon>
    </lineage>
</organism>
<dbReference type="EMBL" id="CP001292">
    <property type="protein sequence ID" value="ACK73725.1"/>
    <property type="molecule type" value="Genomic_DNA"/>
</dbReference>
<protein>
    <submittedName>
        <fullName evidence="1">Uncharacterized protein</fullName>
    </submittedName>
</protein>
<keyword evidence="2" id="KW-1185">Reference proteome</keyword>
<proteinExistence type="predicted"/>
<evidence type="ECO:0000313" key="1">
    <source>
        <dbReference type="EMBL" id="ACK73725.1"/>
    </source>
</evidence>
<dbReference type="AlphaFoldDB" id="B7KLQ3"/>
<dbReference type="OrthoDB" id="456093at2"/>